<accession>A0A1R3IM22</accession>
<dbReference type="EMBL" id="AWWV01009853">
    <property type="protein sequence ID" value="OMO83601.1"/>
    <property type="molecule type" value="Genomic_DNA"/>
</dbReference>
<dbReference type="Gramene" id="OMO83601">
    <property type="protein sequence ID" value="OMO83601"/>
    <property type="gene ID" value="CCACVL1_11325"/>
</dbReference>
<proteinExistence type="predicted"/>
<comment type="caution">
    <text evidence="1">The sequence shown here is derived from an EMBL/GenBank/DDBJ whole genome shotgun (WGS) entry which is preliminary data.</text>
</comment>
<reference evidence="1 2" key="1">
    <citation type="submission" date="2013-09" db="EMBL/GenBank/DDBJ databases">
        <title>Corchorus capsularis genome sequencing.</title>
        <authorList>
            <person name="Alam M."/>
            <person name="Haque M.S."/>
            <person name="Islam M.S."/>
            <person name="Emdad E.M."/>
            <person name="Islam M.M."/>
            <person name="Ahmed B."/>
            <person name="Halim A."/>
            <person name="Hossen Q.M.M."/>
            <person name="Hossain M.Z."/>
            <person name="Ahmed R."/>
            <person name="Khan M.M."/>
            <person name="Islam R."/>
            <person name="Rashid M.M."/>
            <person name="Khan S.A."/>
            <person name="Rahman M.S."/>
            <person name="Alam M."/>
        </authorList>
    </citation>
    <scope>NUCLEOTIDE SEQUENCE [LARGE SCALE GENOMIC DNA]</scope>
    <source>
        <strain evidence="2">cv. CVL-1</strain>
        <tissue evidence="1">Whole seedling</tissue>
    </source>
</reference>
<name>A0A1R3IM22_COCAP</name>
<gene>
    <name evidence="1" type="ORF">CCACVL1_11325</name>
</gene>
<dbReference type="Proteomes" id="UP000188268">
    <property type="component" value="Unassembled WGS sequence"/>
</dbReference>
<sequence>MDSSNLDLAEFERRIRISLLAEEERDKEERDRLNFRARRWDMSVMEVEENRFKVDPPPTGEVSALSEEEKIIRHRENLEILEKFLYIIKDKEGGVKGCFNIKLLQPKYGREDPFKLVAQGKINLDGLPLLREQDIGRVFKGYLSDIGRIAIPVCHTPWVSNFGLAYNEHGDPFKKKCLEFEKTARDVLLEFEPPDESSRMKTSLEFRPFPSCAPVLHEVKSKALEGLEPLYGKLLDLESSVSTKVYASMMQMMWSTMNDVVEGRHYDLSCIYDAVTVALEYGSFGSFSVDVLDLVHIADTRRRFQGHRYISKHHFVWAFGETSIKNHVEELVKSVRLRSFEKPATPPPYRLYMSARAIADIHGVKDVQLEHMVVATIYGLERGRQRKRVDLNAFINKRCIKKFFADTEHFKKNL</sequence>
<evidence type="ECO:0000313" key="1">
    <source>
        <dbReference type="EMBL" id="OMO83601.1"/>
    </source>
</evidence>
<organism evidence="1 2">
    <name type="scientific">Corchorus capsularis</name>
    <name type="common">Jute</name>
    <dbReference type="NCBI Taxonomy" id="210143"/>
    <lineage>
        <taxon>Eukaryota</taxon>
        <taxon>Viridiplantae</taxon>
        <taxon>Streptophyta</taxon>
        <taxon>Embryophyta</taxon>
        <taxon>Tracheophyta</taxon>
        <taxon>Spermatophyta</taxon>
        <taxon>Magnoliopsida</taxon>
        <taxon>eudicotyledons</taxon>
        <taxon>Gunneridae</taxon>
        <taxon>Pentapetalae</taxon>
        <taxon>rosids</taxon>
        <taxon>malvids</taxon>
        <taxon>Malvales</taxon>
        <taxon>Malvaceae</taxon>
        <taxon>Grewioideae</taxon>
        <taxon>Apeibeae</taxon>
        <taxon>Corchorus</taxon>
    </lineage>
</organism>
<keyword evidence="2" id="KW-1185">Reference proteome</keyword>
<dbReference type="AlphaFoldDB" id="A0A1R3IM22"/>
<protein>
    <submittedName>
        <fullName evidence="1">Uncharacterized protein</fullName>
    </submittedName>
</protein>
<evidence type="ECO:0000313" key="2">
    <source>
        <dbReference type="Proteomes" id="UP000188268"/>
    </source>
</evidence>
<dbReference type="OrthoDB" id="1700805at2759"/>